<evidence type="ECO:0000256" key="1">
    <source>
        <dbReference type="SAM" id="MobiDB-lite"/>
    </source>
</evidence>
<feature type="region of interest" description="Disordered" evidence="1">
    <location>
        <begin position="63"/>
        <end position="94"/>
    </location>
</feature>
<proteinExistence type="predicted"/>
<dbReference type="EMBL" id="JAVHJL010000001">
    <property type="protein sequence ID" value="KAK6512016.1"/>
    <property type="molecule type" value="Genomic_DNA"/>
</dbReference>
<reference evidence="2 3" key="1">
    <citation type="submission" date="2023-08" db="EMBL/GenBank/DDBJ databases">
        <authorList>
            <person name="Palmer J.M."/>
        </authorList>
    </citation>
    <scope>NUCLEOTIDE SEQUENCE [LARGE SCALE GENOMIC DNA]</scope>
    <source>
        <strain evidence="2 3">TWF481</strain>
    </source>
</reference>
<keyword evidence="3" id="KW-1185">Reference proteome</keyword>
<organism evidence="2 3">
    <name type="scientific">Arthrobotrys musiformis</name>
    <dbReference type="NCBI Taxonomy" id="47236"/>
    <lineage>
        <taxon>Eukaryota</taxon>
        <taxon>Fungi</taxon>
        <taxon>Dikarya</taxon>
        <taxon>Ascomycota</taxon>
        <taxon>Pezizomycotina</taxon>
        <taxon>Orbiliomycetes</taxon>
        <taxon>Orbiliales</taxon>
        <taxon>Orbiliaceae</taxon>
        <taxon>Arthrobotrys</taxon>
    </lineage>
</organism>
<dbReference type="Proteomes" id="UP001370758">
    <property type="component" value="Unassembled WGS sequence"/>
</dbReference>
<gene>
    <name evidence="2" type="ORF">TWF481_000914</name>
</gene>
<accession>A0AAV9WP37</accession>
<comment type="caution">
    <text evidence="2">The sequence shown here is derived from an EMBL/GenBank/DDBJ whole genome shotgun (WGS) entry which is preliminary data.</text>
</comment>
<dbReference type="AlphaFoldDB" id="A0AAV9WP37"/>
<name>A0AAV9WP37_9PEZI</name>
<sequence length="193" mass="21543">MALGPMGILDYTGMGNSRLGFGSVWEMGVMTSISESCWRVTVVVERRARRKLLSGRGGDEIERCVNNDIDTDNDDDDNQQDGGEATPASSRTMGCEVQSDVSTLNRPGLQSLYELPSELKVLDEAPFKLEEVYVTKSRSPRPAIEIGKLPLNIRYEVYQWLFNHRESSVAARDILEIPQEWVSSLEDPLVSGM</sequence>
<feature type="compositionally biased region" description="Acidic residues" evidence="1">
    <location>
        <begin position="69"/>
        <end position="79"/>
    </location>
</feature>
<evidence type="ECO:0000313" key="3">
    <source>
        <dbReference type="Proteomes" id="UP001370758"/>
    </source>
</evidence>
<protein>
    <submittedName>
        <fullName evidence="2">Uncharacterized protein</fullName>
    </submittedName>
</protein>
<evidence type="ECO:0000313" key="2">
    <source>
        <dbReference type="EMBL" id="KAK6512016.1"/>
    </source>
</evidence>